<dbReference type="GO" id="GO:0008168">
    <property type="term" value="F:methyltransferase activity"/>
    <property type="evidence" value="ECO:0007669"/>
    <property type="project" value="UniProtKB-KW"/>
</dbReference>
<keyword evidence="3" id="KW-0949">S-adenosyl-L-methionine</keyword>
<evidence type="ECO:0000256" key="1">
    <source>
        <dbReference type="ARBA" id="ARBA00022603"/>
    </source>
</evidence>
<evidence type="ECO:0000256" key="2">
    <source>
        <dbReference type="ARBA" id="ARBA00022679"/>
    </source>
</evidence>
<dbReference type="EMBL" id="CP108084">
    <property type="protein sequence ID" value="WUP51021.1"/>
    <property type="molecule type" value="Genomic_DNA"/>
</dbReference>
<dbReference type="GO" id="GO:0032259">
    <property type="term" value="P:methylation"/>
    <property type="evidence" value="ECO:0007669"/>
    <property type="project" value="UniProtKB-KW"/>
</dbReference>
<evidence type="ECO:0000256" key="3">
    <source>
        <dbReference type="ARBA" id="ARBA00022691"/>
    </source>
</evidence>
<name>A0ABZ1S9V5_9ACTN</name>
<proteinExistence type="predicted"/>
<organism evidence="5 6">
    <name type="scientific">Micromonospora globbae</name>
    <dbReference type="NCBI Taxonomy" id="1894969"/>
    <lineage>
        <taxon>Bacteria</taxon>
        <taxon>Bacillati</taxon>
        <taxon>Actinomycetota</taxon>
        <taxon>Actinomycetes</taxon>
        <taxon>Micromonosporales</taxon>
        <taxon>Micromonosporaceae</taxon>
        <taxon>Micromonospora</taxon>
    </lineage>
</organism>
<accession>A0ABZ1S9V5</accession>
<dbReference type="InterPro" id="IPR041698">
    <property type="entry name" value="Methyltransf_25"/>
</dbReference>
<dbReference type="SUPFAM" id="SSF53335">
    <property type="entry name" value="S-adenosyl-L-methionine-dependent methyltransferases"/>
    <property type="match status" value="1"/>
</dbReference>
<evidence type="ECO:0000259" key="4">
    <source>
        <dbReference type="Pfam" id="PF13649"/>
    </source>
</evidence>
<dbReference type="PANTHER" id="PTHR43464">
    <property type="entry name" value="METHYLTRANSFERASE"/>
    <property type="match status" value="1"/>
</dbReference>
<dbReference type="InterPro" id="IPR029063">
    <property type="entry name" value="SAM-dependent_MTases_sf"/>
</dbReference>
<protein>
    <submittedName>
        <fullName evidence="5">Class I SAM-dependent methyltransferase</fullName>
    </submittedName>
</protein>
<dbReference type="CDD" id="cd02440">
    <property type="entry name" value="AdoMet_MTases"/>
    <property type="match status" value="1"/>
</dbReference>
<evidence type="ECO:0000313" key="5">
    <source>
        <dbReference type="EMBL" id="WUP51021.1"/>
    </source>
</evidence>
<evidence type="ECO:0000313" key="6">
    <source>
        <dbReference type="Proteomes" id="UP001432190"/>
    </source>
</evidence>
<keyword evidence="1 5" id="KW-0489">Methyltransferase</keyword>
<dbReference type="Proteomes" id="UP001432190">
    <property type="component" value="Chromosome"/>
</dbReference>
<dbReference type="PANTHER" id="PTHR43464:SF19">
    <property type="entry name" value="UBIQUINONE BIOSYNTHESIS O-METHYLTRANSFERASE, MITOCHONDRIAL"/>
    <property type="match status" value="1"/>
</dbReference>
<keyword evidence="6" id="KW-1185">Reference proteome</keyword>
<gene>
    <name evidence="5" type="ORF">OG994_05780</name>
</gene>
<keyword evidence="2" id="KW-0808">Transferase</keyword>
<reference evidence="5" key="1">
    <citation type="submission" date="2022-10" db="EMBL/GenBank/DDBJ databases">
        <title>The complete genomes of actinobacterial strains from the NBC collection.</title>
        <authorList>
            <person name="Joergensen T.S."/>
            <person name="Alvarez Arevalo M."/>
            <person name="Sterndorff E.B."/>
            <person name="Faurdal D."/>
            <person name="Vuksanovic O."/>
            <person name="Mourched A.-S."/>
            <person name="Charusanti P."/>
            <person name="Shaw S."/>
            <person name="Blin K."/>
            <person name="Weber T."/>
        </authorList>
    </citation>
    <scope>NUCLEOTIDE SEQUENCE</scope>
    <source>
        <strain evidence="5">NBC_00256</strain>
    </source>
</reference>
<dbReference type="RefSeq" id="WP_147427215.1">
    <property type="nucleotide sequence ID" value="NZ_CP108084.1"/>
</dbReference>
<dbReference type="Gene3D" id="3.40.50.150">
    <property type="entry name" value="Vaccinia Virus protein VP39"/>
    <property type="match status" value="1"/>
</dbReference>
<dbReference type="Pfam" id="PF13649">
    <property type="entry name" value="Methyltransf_25"/>
    <property type="match status" value="1"/>
</dbReference>
<feature type="domain" description="Methyltransferase" evidence="4">
    <location>
        <begin position="48"/>
        <end position="145"/>
    </location>
</feature>
<sequence>MRCPLPILGAGPAAGKVTLPPESVRTTVATRRQRWAVETMAVAPHDRVLEIGCGRGAAVSLVAERLTTGTIVAIDRSATMVRLATERNADHVRAGRAQIRRAAFESAELPERHFTKIFAVNVNLFWLGAEAAQIDRMTTLLAPGGALYVFGERPESASPTAIVTSVEGLLRAHGFATATTVARSGAGRVLTCVAGTPVR</sequence>